<evidence type="ECO:0000313" key="1">
    <source>
        <dbReference type="EMBL" id="POW14248.1"/>
    </source>
</evidence>
<protein>
    <submittedName>
        <fullName evidence="1">Uncharacterized protein</fullName>
    </submittedName>
</protein>
<keyword evidence="2" id="KW-1185">Reference proteome</keyword>
<gene>
    <name evidence="1" type="ORF">PSTT_03092</name>
</gene>
<accession>A0A2S4VXM1</accession>
<dbReference type="Proteomes" id="UP000239156">
    <property type="component" value="Unassembled WGS sequence"/>
</dbReference>
<organism evidence="1 2">
    <name type="scientific">Puccinia striiformis</name>
    <dbReference type="NCBI Taxonomy" id="27350"/>
    <lineage>
        <taxon>Eukaryota</taxon>
        <taxon>Fungi</taxon>
        <taxon>Dikarya</taxon>
        <taxon>Basidiomycota</taxon>
        <taxon>Pucciniomycotina</taxon>
        <taxon>Pucciniomycetes</taxon>
        <taxon>Pucciniales</taxon>
        <taxon>Pucciniaceae</taxon>
        <taxon>Puccinia</taxon>
    </lineage>
</organism>
<proteinExistence type="predicted"/>
<comment type="caution">
    <text evidence="1">The sequence shown here is derived from an EMBL/GenBank/DDBJ whole genome shotgun (WGS) entry which is preliminary data.</text>
</comment>
<dbReference type="VEuPathDB" id="FungiDB:PSTT_03092"/>
<dbReference type="EMBL" id="PKSL01000019">
    <property type="protein sequence ID" value="POW14248.1"/>
    <property type="molecule type" value="Genomic_DNA"/>
</dbReference>
<sequence>MKRLEEYSRSSSKTPFVIWSLIPNTPNKKLSPLSM</sequence>
<evidence type="ECO:0000313" key="2">
    <source>
        <dbReference type="Proteomes" id="UP000239156"/>
    </source>
</evidence>
<name>A0A2S4VXM1_9BASI</name>
<reference evidence="1" key="1">
    <citation type="submission" date="2017-12" db="EMBL/GenBank/DDBJ databases">
        <title>Gene loss provides genomic basis for host adaptation in cereal stripe rust fungi.</title>
        <authorList>
            <person name="Xia C."/>
        </authorList>
    </citation>
    <scope>NUCLEOTIDE SEQUENCE [LARGE SCALE GENOMIC DNA]</scope>
    <source>
        <strain evidence="1">93-210</strain>
    </source>
</reference>
<dbReference type="AlphaFoldDB" id="A0A2S4VXM1"/>